<dbReference type="SUPFAM" id="SSF51905">
    <property type="entry name" value="FAD/NAD(P)-binding domain"/>
    <property type="match status" value="1"/>
</dbReference>
<dbReference type="PANTHER" id="PTHR13789:SF309">
    <property type="entry name" value="PUTATIVE (AFU_ORTHOLOGUE AFUA_6G14510)-RELATED"/>
    <property type="match status" value="1"/>
</dbReference>
<evidence type="ECO:0000313" key="4">
    <source>
        <dbReference type="EMBL" id="HJF30292.1"/>
    </source>
</evidence>
<dbReference type="InterPro" id="IPR002938">
    <property type="entry name" value="FAD-bd"/>
</dbReference>
<feature type="domain" description="FAD-binding" evidence="3">
    <location>
        <begin position="5"/>
        <end position="305"/>
    </location>
</feature>
<reference evidence="4" key="1">
    <citation type="journal article" date="2021" name="PeerJ">
        <title>Extensive microbial diversity within the chicken gut microbiome revealed by metagenomics and culture.</title>
        <authorList>
            <person name="Gilroy R."/>
            <person name="Ravi A."/>
            <person name="Getino M."/>
            <person name="Pursley I."/>
            <person name="Horton D.L."/>
            <person name="Alikhan N.F."/>
            <person name="Baker D."/>
            <person name="Gharbi K."/>
            <person name="Hall N."/>
            <person name="Watson M."/>
            <person name="Adriaenssens E.M."/>
            <person name="Foster-Nyarko E."/>
            <person name="Jarju S."/>
            <person name="Secka A."/>
            <person name="Antonio M."/>
            <person name="Oren A."/>
            <person name="Chaudhuri R.R."/>
            <person name="La Ragione R."/>
            <person name="Hildebrand F."/>
            <person name="Pallen M.J."/>
        </authorList>
    </citation>
    <scope>NUCLEOTIDE SEQUENCE</scope>
    <source>
        <strain evidence="4">CHK171-7178</strain>
    </source>
</reference>
<reference evidence="4" key="2">
    <citation type="submission" date="2021-09" db="EMBL/GenBank/DDBJ databases">
        <authorList>
            <person name="Gilroy R."/>
        </authorList>
    </citation>
    <scope>NUCLEOTIDE SEQUENCE</scope>
    <source>
        <strain evidence="4">CHK171-7178</strain>
    </source>
</reference>
<gene>
    <name evidence="4" type="ORF">K8V56_00760</name>
</gene>
<dbReference type="InterPro" id="IPR050493">
    <property type="entry name" value="FAD-dep_Monooxygenase_BioMet"/>
</dbReference>
<evidence type="ECO:0000256" key="2">
    <source>
        <dbReference type="ARBA" id="ARBA00023033"/>
    </source>
</evidence>
<evidence type="ECO:0000259" key="3">
    <source>
        <dbReference type="Pfam" id="PF01494"/>
    </source>
</evidence>
<protein>
    <submittedName>
        <fullName evidence="4">FAD-dependent monooxygenase</fullName>
    </submittedName>
</protein>
<name>A0A921FWV8_SPOPS</name>
<evidence type="ECO:0000313" key="5">
    <source>
        <dbReference type="Proteomes" id="UP000698173"/>
    </source>
</evidence>
<dbReference type="PRINTS" id="PR00420">
    <property type="entry name" value="RNGMNOXGNASE"/>
</dbReference>
<accession>A0A921FWV8</accession>
<dbReference type="EMBL" id="DYWT01000011">
    <property type="protein sequence ID" value="HJF30292.1"/>
    <property type="molecule type" value="Genomic_DNA"/>
</dbReference>
<dbReference type="AlphaFoldDB" id="A0A921FWV8"/>
<dbReference type="GO" id="GO:0004497">
    <property type="term" value="F:monooxygenase activity"/>
    <property type="evidence" value="ECO:0007669"/>
    <property type="project" value="UniProtKB-KW"/>
</dbReference>
<dbReference type="Pfam" id="PF01494">
    <property type="entry name" value="FAD_binding_3"/>
    <property type="match status" value="1"/>
</dbReference>
<evidence type="ECO:0000256" key="1">
    <source>
        <dbReference type="ARBA" id="ARBA00023002"/>
    </source>
</evidence>
<dbReference type="InterPro" id="IPR036188">
    <property type="entry name" value="FAD/NAD-bd_sf"/>
</dbReference>
<comment type="caution">
    <text evidence="4">The sequence shown here is derived from an EMBL/GenBank/DDBJ whole genome shotgun (WGS) entry which is preliminary data.</text>
</comment>
<sequence>MAKKKAIIAGAGLSGLTLGIALAQRDWDVQIFERSSELREIGAGLYLWENGLKVLESIDVLNKISQNVEFIQSLNMIDETQDLLNSTKFTEGNRFCVIPRKEIHSALARKAQELGVRIETNVRVVSAESSGTITLVNGKIVKADLIVGADGINSSIRNSTNIECTVEKVNNGALRALIPRIDTDETGIAMEHWNGIRRIGIAPSTDQYRYVYLTSPSTDTDGLSDPMNKDAWLSSFPHLESVIERIDYSRLDQHFYYIYMKTWSSGKVAILGDAAHGMEPNLGQGAGVSITSALELAKQLENSEVETALKHWEDIMKPVADKTQIWSRIYGAAASNWPTELMHIRSETVKMAMASENIDYMLSTAARHVTGSSILPAVGSR</sequence>
<dbReference type="Proteomes" id="UP000698173">
    <property type="component" value="Unassembled WGS sequence"/>
</dbReference>
<keyword evidence="2 4" id="KW-0503">Monooxygenase</keyword>
<keyword evidence="1" id="KW-0560">Oxidoreductase</keyword>
<dbReference type="Gene3D" id="3.30.9.10">
    <property type="entry name" value="D-Amino Acid Oxidase, subunit A, domain 2"/>
    <property type="match status" value="1"/>
</dbReference>
<dbReference type="Gene3D" id="3.50.50.60">
    <property type="entry name" value="FAD/NAD(P)-binding domain"/>
    <property type="match status" value="1"/>
</dbReference>
<dbReference type="GO" id="GO:0071949">
    <property type="term" value="F:FAD binding"/>
    <property type="evidence" value="ECO:0007669"/>
    <property type="project" value="InterPro"/>
</dbReference>
<organism evidence="4 5">
    <name type="scientific">Sporosarcina psychrophila</name>
    <name type="common">Bacillus psychrophilus</name>
    <dbReference type="NCBI Taxonomy" id="1476"/>
    <lineage>
        <taxon>Bacteria</taxon>
        <taxon>Bacillati</taxon>
        <taxon>Bacillota</taxon>
        <taxon>Bacilli</taxon>
        <taxon>Bacillales</taxon>
        <taxon>Caryophanaceae</taxon>
        <taxon>Sporosarcina</taxon>
    </lineage>
</organism>
<proteinExistence type="predicted"/>
<dbReference type="PANTHER" id="PTHR13789">
    <property type="entry name" value="MONOOXYGENASE"/>
    <property type="match status" value="1"/>
</dbReference>